<protein>
    <submittedName>
        <fullName evidence="1">Uncharacterized protein</fullName>
    </submittedName>
</protein>
<accession>A0A0J8QMS5</accession>
<dbReference type="Proteomes" id="UP000054559">
    <property type="component" value="Unassembled WGS sequence"/>
</dbReference>
<evidence type="ECO:0000313" key="2">
    <source>
        <dbReference type="Proteomes" id="UP000054559"/>
    </source>
</evidence>
<organism evidence="1 2">
    <name type="scientific">Coccidioides immitis RMSCC 3703</name>
    <dbReference type="NCBI Taxonomy" id="454286"/>
    <lineage>
        <taxon>Eukaryota</taxon>
        <taxon>Fungi</taxon>
        <taxon>Dikarya</taxon>
        <taxon>Ascomycota</taxon>
        <taxon>Pezizomycotina</taxon>
        <taxon>Eurotiomycetes</taxon>
        <taxon>Eurotiomycetidae</taxon>
        <taxon>Onygenales</taxon>
        <taxon>Onygenaceae</taxon>
        <taxon>Coccidioides</taxon>
    </lineage>
</organism>
<proteinExistence type="predicted"/>
<dbReference type="EMBL" id="DS268131">
    <property type="protein sequence ID" value="KMU73635.1"/>
    <property type="molecule type" value="Genomic_DNA"/>
</dbReference>
<evidence type="ECO:0000313" key="1">
    <source>
        <dbReference type="EMBL" id="KMU73635.1"/>
    </source>
</evidence>
<sequence length="116" mass="13528">MNHKAFETQNTVIKCHYLFHHSTYVASFAPQFREAEWCTCTQVSIRSPAEKHQHVPCQTYHFENVMCRLEGFKHNDNAATIVVEVLRYISSKCIVVIPIDINVWPFVNDPRIGHWA</sequence>
<dbReference type="AlphaFoldDB" id="A0A0J8QMS5"/>
<name>A0A0J8QMS5_COCIT</name>
<gene>
    <name evidence="1" type="ORF">CISG_03685</name>
</gene>
<reference evidence="2" key="1">
    <citation type="journal article" date="2010" name="Genome Res.">
        <title>Population genomic sequencing of Coccidioides fungi reveals recent hybridization and transposon control.</title>
        <authorList>
            <person name="Neafsey D.E."/>
            <person name="Barker B.M."/>
            <person name="Sharpton T.J."/>
            <person name="Stajich J.E."/>
            <person name="Park D.J."/>
            <person name="Whiston E."/>
            <person name="Hung C.-Y."/>
            <person name="McMahan C."/>
            <person name="White J."/>
            <person name="Sykes S."/>
            <person name="Heiman D."/>
            <person name="Young S."/>
            <person name="Zeng Q."/>
            <person name="Abouelleil A."/>
            <person name="Aftuck L."/>
            <person name="Bessette D."/>
            <person name="Brown A."/>
            <person name="FitzGerald M."/>
            <person name="Lui A."/>
            <person name="Macdonald J.P."/>
            <person name="Priest M."/>
            <person name="Orbach M.J."/>
            <person name="Galgiani J.N."/>
            <person name="Kirkland T.N."/>
            <person name="Cole G.T."/>
            <person name="Birren B.W."/>
            <person name="Henn M.R."/>
            <person name="Taylor J.W."/>
            <person name="Rounsley S.D."/>
        </authorList>
    </citation>
    <scope>NUCLEOTIDE SEQUENCE [LARGE SCALE GENOMIC DNA]</scope>
    <source>
        <strain evidence="2">RMSCC 3703</strain>
    </source>
</reference>